<evidence type="ECO:0000313" key="21">
    <source>
        <dbReference type="EMBL" id="KAK1799085.1"/>
    </source>
</evidence>
<dbReference type="PANTHER" id="PTHR16515">
    <property type="entry name" value="PR DOMAIN ZINC FINGER PROTEIN"/>
    <property type="match status" value="1"/>
</dbReference>
<feature type="domain" description="C2H2-type" evidence="19">
    <location>
        <begin position="467"/>
        <end position="495"/>
    </location>
</feature>
<feature type="region of interest" description="Disordered" evidence="18">
    <location>
        <begin position="107"/>
        <end position="148"/>
    </location>
</feature>
<keyword evidence="13" id="KW-0539">Nucleus</keyword>
<comment type="subcellular location">
    <subcellularLocation>
        <location evidence="1">Nucleus</location>
    </subcellularLocation>
</comment>
<evidence type="ECO:0000256" key="17">
    <source>
        <dbReference type="PROSITE-ProRule" id="PRU00042"/>
    </source>
</evidence>
<feature type="compositionally biased region" description="Polar residues" evidence="18">
    <location>
        <begin position="271"/>
        <end position="284"/>
    </location>
</feature>
<dbReference type="PANTHER" id="PTHR16515:SF64">
    <property type="entry name" value="PR DOMAIN ZINC FINGER PROTEIN 1"/>
    <property type="match status" value="1"/>
</dbReference>
<evidence type="ECO:0000256" key="15">
    <source>
        <dbReference type="ARBA" id="ARBA00075301"/>
    </source>
</evidence>
<dbReference type="GO" id="GO:0002250">
    <property type="term" value="P:adaptive immune response"/>
    <property type="evidence" value="ECO:0007669"/>
    <property type="project" value="UniProtKB-KW"/>
</dbReference>
<feature type="region of interest" description="Disordered" evidence="18">
    <location>
        <begin position="553"/>
        <end position="591"/>
    </location>
</feature>
<keyword evidence="22" id="KW-1185">Reference proteome</keyword>
<dbReference type="GO" id="GO:0005737">
    <property type="term" value="C:cytoplasm"/>
    <property type="evidence" value="ECO:0007669"/>
    <property type="project" value="TreeGrafter"/>
</dbReference>
<evidence type="ECO:0000256" key="1">
    <source>
        <dbReference type="ARBA" id="ARBA00004123"/>
    </source>
</evidence>
<keyword evidence="9" id="KW-0805">Transcription regulation</keyword>
<evidence type="ECO:0000313" key="22">
    <source>
        <dbReference type="Proteomes" id="UP001239994"/>
    </source>
</evidence>
<keyword evidence="3" id="KW-0399">Innate immunity</keyword>
<feature type="domain" description="C2H2-type" evidence="19">
    <location>
        <begin position="410"/>
        <end position="437"/>
    </location>
</feature>
<evidence type="ECO:0000256" key="3">
    <source>
        <dbReference type="ARBA" id="ARBA00022588"/>
    </source>
</evidence>
<evidence type="ECO:0000256" key="10">
    <source>
        <dbReference type="ARBA" id="ARBA00023125"/>
    </source>
</evidence>
<dbReference type="InterPro" id="IPR046341">
    <property type="entry name" value="SET_dom_sf"/>
</dbReference>
<feature type="region of interest" description="Disordered" evidence="18">
    <location>
        <begin position="247"/>
        <end position="308"/>
    </location>
</feature>
<dbReference type="Pfam" id="PF00096">
    <property type="entry name" value="zf-C2H2"/>
    <property type="match status" value="2"/>
</dbReference>
<dbReference type="GO" id="GO:0002682">
    <property type="term" value="P:regulation of immune system process"/>
    <property type="evidence" value="ECO:0007669"/>
    <property type="project" value="UniProtKB-ARBA"/>
</dbReference>
<dbReference type="GO" id="GO:0045165">
    <property type="term" value="P:cell fate commitment"/>
    <property type="evidence" value="ECO:0007669"/>
    <property type="project" value="TreeGrafter"/>
</dbReference>
<organism evidence="21 22">
    <name type="scientific">Electrophorus voltai</name>
    <dbReference type="NCBI Taxonomy" id="2609070"/>
    <lineage>
        <taxon>Eukaryota</taxon>
        <taxon>Metazoa</taxon>
        <taxon>Chordata</taxon>
        <taxon>Craniata</taxon>
        <taxon>Vertebrata</taxon>
        <taxon>Euteleostomi</taxon>
        <taxon>Actinopterygii</taxon>
        <taxon>Neopterygii</taxon>
        <taxon>Teleostei</taxon>
        <taxon>Ostariophysi</taxon>
        <taxon>Gymnotiformes</taxon>
        <taxon>Gymnotoidei</taxon>
        <taxon>Gymnotidae</taxon>
        <taxon>Electrophorus</taxon>
    </lineage>
</organism>
<dbReference type="Gene3D" id="2.170.270.10">
    <property type="entry name" value="SET domain"/>
    <property type="match status" value="1"/>
</dbReference>
<evidence type="ECO:0000259" key="20">
    <source>
        <dbReference type="PROSITE" id="PS50280"/>
    </source>
</evidence>
<dbReference type="GO" id="GO:0051239">
    <property type="term" value="P:regulation of multicellular organismal process"/>
    <property type="evidence" value="ECO:0007669"/>
    <property type="project" value="UniProtKB-ARBA"/>
</dbReference>
<keyword evidence="11" id="KW-1064">Adaptive immunity</keyword>
<dbReference type="SMART" id="SM00355">
    <property type="entry name" value="ZnF_C2H2"/>
    <property type="match status" value="5"/>
</dbReference>
<proteinExistence type="inferred from homology"/>
<dbReference type="Proteomes" id="UP001239994">
    <property type="component" value="Unassembled WGS sequence"/>
</dbReference>
<evidence type="ECO:0000256" key="18">
    <source>
        <dbReference type="SAM" id="MobiDB-lite"/>
    </source>
</evidence>
<dbReference type="Pfam" id="PF21549">
    <property type="entry name" value="PRDM2_PR"/>
    <property type="match status" value="1"/>
</dbReference>
<dbReference type="InterPro" id="IPR036236">
    <property type="entry name" value="Znf_C2H2_sf"/>
</dbReference>
<evidence type="ECO:0000256" key="11">
    <source>
        <dbReference type="ARBA" id="ARBA00023130"/>
    </source>
</evidence>
<gene>
    <name evidence="21" type="ORF">P4O66_007350</name>
</gene>
<feature type="domain" description="C2H2-type" evidence="19">
    <location>
        <begin position="354"/>
        <end position="381"/>
    </location>
</feature>
<dbReference type="GO" id="GO:0003700">
    <property type="term" value="F:DNA-binding transcription factor activity"/>
    <property type="evidence" value="ECO:0007669"/>
    <property type="project" value="TreeGrafter"/>
</dbReference>
<keyword evidence="4" id="KW-0479">Metal-binding</keyword>
<dbReference type="InterPro" id="IPR001214">
    <property type="entry name" value="SET_dom"/>
</dbReference>
<evidence type="ECO:0000256" key="13">
    <source>
        <dbReference type="ARBA" id="ARBA00023242"/>
    </source>
</evidence>
<evidence type="ECO:0000256" key="2">
    <source>
        <dbReference type="ARBA" id="ARBA00006991"/>
    </source>
</evidence>
<accession>A0AAD8ZKA3</accession>
<dbReference type="InterPro" id="IPR013087">
    <property type="entry name" value="Znf_C2H2_type"/>
</dbReference>
<dbReference type="PROSITE" id="PS50280">
    <property type="entry name" value="SET"/>
    <property type="match status" value="1"/>
</dbReference>
<dbReference type="PROSITE" id="PS50157">
    <property type="entry name" value="ZINC_FINGER_C2H2_2"/>
    <property type="match status" value="5"/>
</dbReference>
<dbReference type="GO" id="GO:0000978">
    <property type="term" value="F:RNA polymerase II cis-regulatory region sequence-specific DNA binding"/>
    <property type="evidence" value="ECO:0007669"/>
    <property type="project" value="TreeGrafter"/>
</dbReference>
<sequence>MAEIYPGRQLHHYIDGCNVWHGSWMRFANPARMAAEQNLVACQNGRDVFFYTIRPVEADQELLLWYSQEFLHRTCGRGYDHGNSPKPKHLGSEVMEAELQKHRPPLQTCLPKCEASPQGPWSREEVGKEEKKMGERDTPPGTPDEHATDFSKRVWKSAAQDNGRSRSLEMHPTLLPHRDFPLYLHDLYSHREDVASYPPLQHPYPLPPPYSPHYSRRLLPPYSPPFLHTLPPTGPFQYSSLRGSESVPFPSMTPPGLHPVSLPYRTPPPCSSQREQPPNASPAQGATPELSPISKWEPKQPCEPTPPPPCIVQEAVNLSLTAEAKDSPSLPSGHAPGYKSLPFPLKKQNGKIKYECNICLKTFGQLSNLKVHLRVHNGERPFQCQLCKKSFTQLAHLQKHHLVHTGEKPHECQVCHKRFSSTSNLKTHLRLHSGEKPYGCKLCQAKFTQFIHLKLHRRMHGLDELEHRCSLCGKAFVHSFSLGLHSRSGYCPSRANSTVQPGSPELLEATRLLGNFDSSAEAEALAESATEAEVDASLERWLARIPPGSPEVGIFKAADGAPARAAGQQQERPSVVRFCSPPRHSVKTEEE</sequence>
<dbReference type="Gene3D" id="3.30.160.60">
    <property type="entry name" value="Classic Zinc Finger"/>
    <property type="match status" value="4"/>
</dbReference>
<keyword evidence="5" id="KW-0677">Repeat</keyword>
<dbReference type="AlphaFoldDB" id="A0AAD8ZKA3"/>
<evidence type="ECO:0000256" key="8">
    <source>
        <dbReference type="ARBA" id="ARBA00022859"/>
    </source>
</evidence>
<feature type="domain" description="C2H2-type" evidence="19">
    <location>
        <begin position="382"/>
        <end position="409"/>
    </location>
</feature>
<evidence type="ECO:0000256" key="6">
    <source>
        <dbReference type="ARBA" id="ARBA00022771"/>
    </source>
</evidence>
<keyword evidence="12" id="KW-0804">Transcription</keyword>
<dbReference type="GO" id="GO:0005634">
    <property type="term" value="C:nucleus"/>
    <property type="evidence" value="ECO:0007669"/>
    <property type="project" value="UniProtKB-SubCell"/>
</dbReference>
<evidence type="ECO:0000256" key="14">
    <source>
        <dbReference type="ARBA" id="ARBA00074461"/>
    </source>
</evidence>
<dbReference type="InterPro" id="IPR050331">
    <property type="entry name" value="Zinc_finger"/>
</dbReference>
<dbReference type="PROSITE" id="PS00028">
    <property type="entry name" value="ZINC_FINGER_C2H2_1"/>
    <property type="match status" value="4"/>
</dbReference>
<evidence type="ECO:0000256" key="16">
    <source>
        <dbReference type="ARBA" id="ARBA00078155"/>
    </source>
</evidence>
<reference evidence="21" key="1">
    <citation type="submission" date="2023-03" db="EMBL/GenBank/DDBJ databases">
        <title>Electrophorus voltai genome.</title>
        <authorList>
            <person name="Bian C."/>
        </authorList>
    </citation>
    <scope>NUCLEOTIDE SEQUENCE</scope>
    <source>
        <strain evidence="21">CB-2022</strain>
        <tissue evidence="21">Muscle</tissue>
    </source>
</reference>
<dbReference type="FunFam" id="3.30.160.60:FF:000132">
    <property type="entry name" value="PR domain zinc finger protein 1"/>
    <property type="match status" value="1"/>
</dbReference>
<comment type="caution">
    <text evidence="21">The sequence shown here is derived from an EMBL/GenBank/DDBJ whole genome shotgun (WGS) entry which is preliminary data.</text>
</comment>
<evidence type="ECO:0000259" key="19">
    <source>
        <dbReference type="PROSITE" id="PS50157"/>
    </source>
</evidence>
<keyword evidence="10" id="KW-0238">DNA-binding</keyword>
<dbReference type="GO" id="GO:0006357">
    <property type="term" value="P:regulation of transcription by RNA polymerase II"/>
    <property type="evidence" value="ECO:0007669"/>
    <property type="project" value="TreeGrafter"/>
</dbReference>
<dbReference type="FunFam" id="3.30.160.60:FF:000262">
    <property type="entry name" value="PR domain zinc finger protein 1"/>
    <property type="match status" value="1"/>
</dbReference>
<evidence type="ECO:0000256" key="9">
    <source>
        <dbReference type="ARBA" id="ARBA00023015"/>
    </source>
</evidence>
<feature type="compositionally biased region" description="Low complexity" evidence="18">
    <location>
        <begin position="557"/>
        <end position="573"/>
    </location>
</feature>
<dbReference type="FunFam" id="3.30.160.60:FF:000446">
    <property type="entry name" value="Zinc finger protein"/>
    <property type="match status" value="1"/>
</dbReference>
<feature type="domain" description="SET" evidence="20">
    <location>
        <begin position="1"/>
        <end position="67"/>
    </location>
</feature>
<protein>
    <recommendedName>
        <fullName evidence="14">Tissue-resident T-cell transcription regulator protein ZNF683</fullName>
    </recommendedName>
    <alternativeName>
        <fullName evidence="15">Homolog of Blimp-1 in T-cell</fullName>
    </alternativeName>
    <alternativeName>
        <fullName evidence="16">Zinc finger protein 683</fullName>
    </alternativeName>
</protein>
<dbReference type="FunFam" id="3.30.160.60:FF:001272">
    <property type="entry name" value="Zinc finger protein 683"/>
    <property type="match status" value="1"/>
</dbReference>
<keyword evidence="7" id="KW-0862">Zinc</keyword>
<evidence type="ECO:0000256" key="4">
    <source>
        <dbReference type="ARBA" id="ARBA00022723"/>
    </source>
</evidence>
<keyword evidence="6 17" id="KW-0863">Zinc-finger</keyword>
<dbReference type="GO" id="GO:0045087">
    <property type="term" value="P:innate immune response"/>
    <property type="evidence" value="ECO:0007669"/>
    <property type="project" value="UniProtKB-KW"/>
</dbReference>
<feature type="domain" description="C2H2-type" evidence="19">
    <location>
        <begin position="438"/>
        <end position="465"/>
    </location>
</feature>
<dbReference type="GO" id="GO:0008270">
    <property type="term" value="F:zinc ion binding"/>
    <property type="evidence" value="ECO:0007669"/>
    <property type="project" value="UniProtKB-KW"/>
</dbReference>
<evidence type="ECO:0000256" key="7">
    <source>
        <dbReference type="ARBA" id="ARBA00022833"/>
    </source>
</evidence>
<keyword evidence="8" id="KW-0391">Immunity</keyword>
<evidence type="ECO:0000256" key="5">
    <source>
        <dbReference type="ARBA" id="ARBA00022737"/>
    </source>
</evidence>
<dbReference type="SUPFAM" id="SSF57667">
    <property type="entry name" value="beta-beta-alpha zinc fingers"/>
    <property type="match status" value="3"/>
</dbReference>
<dbReference type="Pfam" id="PF13912">
    <property type="entry name" value="zf-C2H2_6"/>
    <property type="match status" value="1"/>
</dbReference>
<feature type="compositionally biased region" description="Basic and acidic residues" evidence="18">
    <location>
        <begin position="122"/>
        <end position="148"/>
    </location>
</feature>
<name>A0AAD8ZKA3_9TELE</name>
<dbReference type="EMBL" id="JAROKS010000012">
    <property type="protein sequence ID" value="KAK1799085.1"/>
    <property type="molecule type" value="Genomic_DNA"/>
</dbReference>
<comment type="similarity">
    <text evidence="2">Belongs to the krueppel C2H2-type zinc-finger protein family.</text>
</comment>
<evidence type="ECO:0000256" key="12">
    <source>
        <dbReference type="ARBA" id="ARBA00023163"/>
    </source>
</evidence>